<dbReference type="AlphaFoldDB" id="A0A0A8YQM6"/>
<accession>A0A0A8YQM6</accession>
<protein>
    <submittedName>
        <fullName evidence="1">Uncharacterized protein</fullName>
    </submittedName>
</protein>
<name>A0A0A8YQM6_ARUDO</name>
<dbReference type="EMBL" id="GBRH01268741">
    <property type="protein sequence ID" value="JAD29154.1"/>
    <property type="molecule type" value="Transcribed_RNA"/>
</dbReference>
<evidence type="ECO:0000313" key="1">
    <source>
        <dbReference type="EMBL" id="JAD29154.1"/>
    </source>
</evidence>
<sequence length="35" mass="3931">MRQGIQLTAADDVYSTKRIFDEASQIVRLTSCRSA</sequence>
<proteinExistence type="predicted"/>
<reference evidence="1" key="1">
    <citation type="submission" date="2014-09" db="EMBL/GenBank/DDBJ databases">
        <authorList>
            <person name="Magalhaes I.L.F."/>
            <person name="Oliveira U."/>
            <person name="Santos F.R."/>
            <person name="Vidigal T.H.D.A."/>
            <person name="Brescovit A.D."/>
            <person name="Santos A.J."/>
        </authorList>
    </citation>
    <scope>NUCLEOTIDE SEQUENCE</scope>
    <source>
        <tissue evidence="1">Shoot tissue taken approximately 20 cm above the soil surface</tissue>
    </source>
</reference>
<reference evidence="1" key="2">
    <citation type="journal article" date="2015" name="Data Brief">
        <title>Shoot transcriptome of the giant reed, Arundo donax.</title>
        <authorList>
            <person name="Barrero R.A."/>
            <person name="Guerrero F.D."/>
            <person name="Moolhuijzen P."/>
            <person name="Goolsby J.A."/>
            <person name="Tidwell J."/>
            <person name="Bellgard S.E."/>
            <person name="Bellgard M.I."/>
        </authorList>
    </citation>
    <scope>NUCLEOTIDE SEQUENCE</scope>
    <source>
        <tissue evidence="1">Shoot tissue taken approximately 20 cm above the soil surface</tissue>
    </source>
</reference>
<organism evidence="1">
    <name type="scientific">Arundo donax</name>
    <name type="common">Giant reed</name>
    <name type="synonym">Donax arundinaceus</name>
    <dbReference type="NCBI Taxonomy" id="35708"/>
    <lineage>
        <taxon>Eukaryota</taxon>
        <taxon>Viridiplantae</taxon>
        <taxon>Streptophyta</taxon>
        <taxon>Embryophyta</taxon>
        <taxon>Tracheophyta</taxon>
        <taxon>Spermatophyta</taxon>
        <taxon>Magnoliopsida</taxon>
        <taxon>Liliopsida</taxon>
        <taxon>Poales</taxon>
        <taxon>Poaceae</taxon>
        <taxon>PACMAD clade</taxon>
        <taxon>Arundinoideae</taxon>
        <taxon>Arundineae</taxon>
        <taxon>Arundo</taxon>
    </lineage>
</organism>